<evidence type="ECO:0000259" key="1">
    <source>
        <dbReference type="Pfam" id="PF13472"/>
    </source>
</evidence>
<dbReference type="SUPFAM" id="SSF52266">
    <property type="entry name" value="SGNH hydrolase"/>
    <property type="match status" value="1"/>
</dbReference>
<dbReference type="InterPro" id="IPR051532">
    <property type="entry name" value="Ester_Hydrolysis_Enzymes"/>
</dbReference>
<organism evidence="2 3">
    <name type="scientific">Bifidobacterium longum subsp. suis</name>
    <dbReference type="NCBI Taxonomy" id="1695"/>
    <lineage>
        <taxon>Bacteria</taxon>
        <taxon>Bacillati</taxon>
        <taxon>Actinomycetota</taxon>
        <taxon>Actinomycetes</taxon>
        <taxon>Bifidobacteriales</taxon>
        <taxon>Bifidobacteriaceae</taxon>
        <taxon>Bifidobacterium</taxon>
    </lineage>
</organism>
<proteinExistence type="predicted"/>
<dbReference type="Gene3D" id="3.40.50.1110">
    <property type="entry name" value="SGNH hydrolase"/>
    <property type="match status" value="1"/>
</dbReference>
<dbReference type="InterPro" id="IPR036514">
    <property type="entry name" value="SGNH_hydro_sf"/>
</dbReference>
<evidence type="ECO:0000313" key="3">
    <source>
        <dbReference type="Proteomes" id="UP000029024"/>
    </source>
</evidence>
<dbReference type="AlphaFoldDB" id="A0A087BJC3"/>
<name>A0A087BJC3_BIFLN</name>
<dbReference type="PANTHER" id="PTHR30383">
    <property type="entry name" value="THIOESTERASE 1/PROTEASE 1/LYSOPHOSPHOLIPASE L1"/>
    <property type="match status" value="1"/>
</dbReference>
<dbReference type="InterPro" id="IPR013830">
    <property type="entry name" value="SGNH_hydro"/>
</dbReference>
<accession>A0A087BJC3</accession>
<feature type="domain" description="SGNH hydrolase-type esterase" evidence="1">
    <location>
        <begin position="17"/>
        <end position="198"/>
    </location>
</feature>
<dbReference type="RefSeq" id="WP_231938263.1">
    <property type="nucleotide sequence ID" value="NZ_JGZA01000011.1"/>
</dbReference>
<gene>
    <name evidence="2" type="ORF">BLSS_1347</name>
</gene>
<protein>
    <submittedName>
        <fullName evidence="2">Lipolytic protein G-D-S-L family</fullName>
    </submittedName>
</protein>
<dbReference type="CDD" id="cd00229">
    <property type="entry name" value="SGNH_hydrolase"/>
    <property type="match status" value="1"/>
</dbReference>
<dbReference type="EMBL" id="JGZA01000011">
    <property type="protein sequence ID" value="KFI71123.1"/>
    <property type="molecule type" value="Genomic_DNA"/>
</dbReference>
<reference evidence="2 3" key="1">
    <citation type="submission" date="2014-03" db="EMBL/GenBank/DDBJ databases">
        <title>Genomics of Bifidobacteria.</title>
        <authorList>
            <person name="Ventura M."/>
            <person name="Milani C."/>
            <person name="Lugli G.A."/>
        </authorList>
    </citation>
    <scope>NUCLEOTIDE SEQUENCE [LARGE SCALE GENOMIC DNA]</scope>
    <source>
        <strain evidence="2 3">LMG 21814</strain>
    </source>
</reference>
<dbReference type="Pfam" id="PF13472">
    <property type="entry name" value="Lipase_GDSL_2"/>
    <property type="match status" value="1"/>
</dbReference>
<dbReference type="Proteomes" id="UP000029024">
    <property type="component" value="Unassembled WGS sequence"/>
</dbReference>
<evidence type="ECO:0000313" key="2">
    <source>
        <dbReference type="EMBL" id="KFI71123.1"/>
    </source>
</evidence>
<dbReference type="PANTHER" id="PTHR30383:SF29">
    <property type="entry name" value="SGNH HYDROLASE-TYPE ESTERASE DOMAIN-CONTAINING PROTEIN"/>
    <property type="match status" value="1"/>
</dbReference>
<comment type="caution">
    <text evidence="2">The sequence shown here is derived from an EMBL/GenBank/DDBJ whole genome shotgun (WGS) entry which is preliminary data.</text>
</comment>
<sequence>MKGHIMCVFHKKPLLVCVGDSITQGDTGLGYMAQRPWPEQVGERLGINVVNCGYCGASTVDYQTYGPWQIARRMLPDAQYATFGLGTNDIDLEHARASMELDDVAARMRGIIEESIALQPRLDVTILSVPEFALEQPIMTRFNMRTLMELNHAVEQLNERYQRMCQDKGWRFLDYASSFNQRRVLYGNTIHPNQRGYDVIASLIAERMGRVIRP</sequence>